<gene>
    <name evidence="8" type="ORF">CYBJADRAFT_165810</name>
</gene>
<dbReference type="OMA" id="NRPNFDM"/>
<proteinExistence type="inferred from homology"/>
<feature type="domain" description="BSD" evidence="7">
    <location>
        <begin position="204"/>
        <end position="255"/>
    </location>
</feature>
<comment type="similarity">
    <text evidence="2">Belongs to the TFB1 family.</text>
</comment>
<dbReference type="InterPro" id="IPR013876">
    <property type="entry name" value="TFIIH_BTF_p62_N"/>
</dbReference>
<keyword evidence="6" id="KW-0539">Nucleus</keyword>
<keyword evidence="5" id="KW-0804">Transcription</keyword>
<dbReference type="Pfam" id="PF03909">
    <property type="entry name" value="BSD"/>
    <property type="match status" value="2"/>
</dbReference>
<dbReference type="GeneID" id="30988619"/>
<dbReference type="AlphaFoldDB" id="A0A1E4SAW2"/>
<evidence type="ECO:0000313" key="9">
    <source>
        <dbReference type="Proteomes" id="UP000094389"/>
    </source>
</evidence>
<evidence type="ECO:0000259" key="7">
    <source>
        <dbReference type="PROSITE" id="PS50858"/>
    </source>
</evidence>
<dbReference type="EMBL" id="KV453925">
    <property type="protein sequence ID" value="ODV76542.1"/>
    <property type="molecule type" value="Genomic_DNA"/>
</dbReference>
<dbReference type="CDD" id="cd13229">
    <property type="entry name" value="PH_TFIIH"/>
    <property type="match status" value="1"/>
</dbReference>
<dbReference type="SUPFAM" id="SSF50729">
    <property type="entry name" value="PH domain-like"/>
    <property type="match status" value="1"/>
</dbReference>
<dbReference type="InterPro" id="IPR011993">
    <property type="entry name" value="PH-like_dom_sf"/>
</dbReference>
<dbReference type="InterPro" id="IPR035925">
    <property type="entry name" value="BSD_dom_sf"/>
</dbReference>
<keyword evidence="3" id="KW-0677">Repeat</keyword>
<evidence type="ECO:0000256" key="1">
    <source>
        <dbReference type="ARBA" id="ARBA00004123"/>
    </source>
</evidence>
<protein>
    <recommendedName>
        <fullName evidence="7">BSD domain-containing protein</fullName>
    </recommendedName>
</protein>
<keyword evidence="9" id="KW-1185">Reference proteome</keyword>
<reference evidence="8 9" key="1">
    <citation type="journal article" date="2016" name="Proc. Natl. Acad. Sci. U.S.A.">
        <title>Comparative genomics of biotechnologically important yeasts.</title>
        <authorList>
            <person name="Riley R."/>
            <person name="Haridas S."/>
            <person name="Wolfe K.H."/>
            <person name="Lopes M.R."/>
            <person name="Hittinger C.T."/>
            <person name="Goeker M."/>
            <person name="Salamov A.A."/>
            <person name="Wisecaver J.H."/>
            <person name="Long T.M."/>
            <person name="Calvey C.H."/>
            <person name="Aerts A.L."/>
            <person name="Barry K.W."/>
            <person name="Choi C."/>
            <person name="Clum A."/>
            <person name="Coughlan A.Y."/>
            <person name="Deshpande S."/>
            <person name="Douglass A.P."/>
            <person name="Hanson S.J."/>
            <person name="Klenk H.-P."/>
            <person name="LaButti K.M."/>
            <person name="Lapidus A."/>
            <person name="Lindquist E.A."/>
            <person name="Lipzen A.M."/>
            <person name="Meier-Kolthoff J.P."/>
            <person name="Ohm R.A."/>
            <person name="Otillar R.P."/>
            <person name="Pangilinan J.L."/>
            <person name="Peng Y."/>
            <person name="Rokas A."/>
            <person name="Rosa C.A."/>
            <person name="Scheuner C."/>
            <person name="Sibirny A.A."/>
            <person name="Slot J.C."/>
            <person name="Stielow J.B."/>
            <person name="Sun H."/>
            <person name="Kurtzman C.P."/>
            <person name="Blackwell M."/>
            <person name="Grigoriev I.V."/>
            <person name="Jeffries T.W."/>
        </authorList>
    </citation>
    <scope>NUCLEOTIDE SEQUENCE [LARGE SCALE GENOMIC DNA]</scope>
    <source>
        <strain evidence="9">ATCC 18201 / CBS 1600 / BCRC 20928 / JCM 3617 / NBRC 0987 / NRRL Y-1542</strain>
    </source>
</reference>
<evidence type="ECO:0000256" key="6">
    <source>
        <dbReference type="ARBA" id="ARBA00023242"/>
    </source>
</evidence>
<dbReference type="GO" id="GO:0006351">
    <property type="term" value="P:DNA-templated transcription"/>
    <property type="evidence" value="ECO:0007669"/>
    <property type="project" value="InterPro"/>
</dbReference>
<evidence type="ECO:0000256" key="3">
    <source>
        <dbReference type="ARBA" id="ARBA00022737"/>
    </source>
</evidence>
<sequence>MSLVSGAAIHKKKVGVVTIYEDRTPSILQWRAADDPTVVEFELSTIQHLQATAATSEKMMLKIITKKSDADEPVNYLFSFNNRLVMDNVKEALQQTVARHKSALQAAQSQSSTPAPEKPLINTTFLDEALNTKKLLGNHQLQQKLLLENKELMSTFKEAVINQGLEASEFWQTRVHLLRAFALSNSQKKGPYNVLSTIKTTATSDNQVNVSVTREKIHAIFEQYPVVRKAYDDNVPRLSEGEFWSRFFSSKLLMKLKGERIATNLRGDVILDKYINMDIDFEKHEDESLLHKVNKTIDVEGNQEDDSTKLGNAPDITMKPNALPETVSAMRSMNRLSHKMMNSLELEYSRQATPDLQKTKEEAELDRIREELMIKDLEPEKQAEYAKISLKPDIDQKQQTRQVSRQEFIQYTQNLKRQLDEEFDLHEVYSPSKRPSIEKATESILQSVRLNSKQSKQSWQVYRTLEEQEHHEVEDETDPNFDKDTLESIRITHATSVEFLRHFWLHFNSGDPSQASTLNNLYKSLRKSYERIDSAVTSMKDDHSKELCKAYFSSLKQSLSVAIKRYQTEMTSAQAAAANSTSVNIVKTTI</sequence>
<keyword evidence="4" id="KW-0805">Transcription regulation</keyword>
<dbReference type="InterPro" id="IPR027079">
    <property type="entry name" value="Tfb1/GTF2H1"/>
</dbReference>
<dbReference type="PANTHER" id="PTHR12856">
    <property type="entry name" value="TRANSCRIPTION INITIATION FACTOR IIH-RELATED"/>
    <property type="match status" value="1"/>
</dbReference>
<dbReference type="Gene3D" id="2.30.29.30">
    <property type="entry name" value="Pleckstrin-homology domain (PH domain)/Phosphotyrosine-binding domain (PTB)"/>
    <property type="match status" value="1"/>
</dbReference>
<organism evidence="8 9">
    <name type="scientific">Cyberlindnera jadinii (strain ATCC 18201 / CBS 1600 / BCRC 20928 / JCM 3617 / NBRC 0987 / NRRL Y-1542)</name>
    <name type="common">Torula yeast</name>
    <name type="synonym">Candida utilis</name>
    <dbReference type="NCBI Taxonomy" id="983966"/>
    <lineage>
        <taxon>Eukaryota</taxon>
        <taxon>Fungi</taxon>
        <taxon>Dikarya</taxon>
        <taxon>Ascomycota</taxon>
        <taxon>Saccharomycotina</taxon>
        <taxon>Saccharomycetes</taxon>
        <taxon>Phaffomycetales</taxon>
        <taxon>Phaffomycetaceae</taxon>
        <taxon>Cyberlindnera</taxon>
    </lineage>
</organism>
<dbReference type="SUPFAM" id="SSF140383">
    <property type="entry name" value="BSD domain-like"/>
    <property type="match status" value="1"/>
</dbReference>
<comment type="subcellular location">
    <subcellularLocation>
        <location evidence="1">Nucleus</location>
    </subcellularLocation>
</comment>
<dbReference type="RefSeq" id="XP_020073581.1">
    <property type="nucleotide sequence ID" value="XM_020214223.1"/>
</dbReference>
<dbReference type="OrthoDB" id="360521at2759"/>
<dbReference type="GO" id="GO:0000439">
    <property type="term" value="C:transcription factor TFIIH core complex"/>
    <property type="evidence" value="ECO:0007669"/>
    <property type="project" value="InterPro"/>
</dbReference>
<evidence type="ECO:0000256" key="2">
    <source>
        <dbReference type="ARBA" id="ARBA00009448"/>
    </source>
</evidence>
<dbReference type="InterPro" id="IPR005607">
    <property type="entry name" value="BSD_dom"/>
</dbReference>
<evidence type="ECO:0000256" key="4">
    <source>
        <dbReference type="ARBA" id="ARBA00023015"/>
    </source>
</evidence>
<dbReference type="PROSITE" id="PS50858">
    <property type="entry name" value="BSD"/>
    <property type="match status" value="2"/>
</dbReference>
<dbReference type="SMART" id="SM00751">
    <property type="entry name" value="BSD"/>
    <property type="match status" value="2"/>
</dbReference>
<name>A0A1E4SAW2_CYBJN</name>
<accession>A0A1E4SAW2</accession>
<evidence type="ECO:0000313" key="8">
    <source>
        <dbReference type="EMBL" id="ODV76542.1"/>
    </source>
</evidence>
<dbReference type="Proteomes" id="UP000094389">
    <property type="component" value="Unassembled WGS sequence"/>
</dbReference>
<feature type="domain" description="BSD" evidence="7">
    <location>
        <begin position="129"/>
        <end position="182"/>
    </location>
</feature>
<evidence type="ECO:0000256" key="5">
    <source>
        <dbReference type="ARBA" id="ARBA00023163"/>
    </source>
</evidence>
<dbReference type="Pfam" id="PF08567">
    <property type="entry name" value="PH_TFIIH"/>
    <property type="match status" value="1"/>
</dbReference>
<dbReference type="GO" id="GO:0006289">
    <property type="term" value="P:nucleotide-excision repair"/>
    <property type="evidence" value="ECO:0007669"/>
    <property type="project" value="InterPro"/>
</dbReference>
<dbReference type="STRING" id="983966.A0A1E4SAW2"/>